<keyword evidence="6 8" id="KW-0067">ATP-binding</keyword>
<dbReference type="InterPro" id="IPR030616">
    <property type="entry name" value="Aur-like"/>
</dbReference>
<comment type="caution">
    <text evidence="14">The sequence shown here is derived from an EMBL/GenBank/DDBJ whole genome shotgun (WGS) entry which is preliminary data.</text>
</comment>
<dbReference type="PROSITE" id="PS50011">
    <property type="entry name" value="PROTEIN_KINASE_DOM"/>
    <property type="match status" value="1"/>
</dbReference>
<dbReference type="FunFam" id="1.10.510.10:FF:000571">
    <property type="entry name" value="Maternal embryonic leucine zipper kinase"/>
    <property type="match status" value="1"/>
</dbReference>
<dbReference type="Gene3D" id="1.10.510.10">
    <property type="entry name" value="Transferase(Phosphotransferase) domain 1"/>
    <property type="match status" value="1"/>
</dbReference>
<evidence type="ECO:0000313" key="15">
    <source>
        <dbReference type="Proteomes" id="UP000184267"/>
    </source>
</evidence>
<feature type="region of interest" description="Disordered" evidence="11">
    <location>
        <begin position="493"/>
        <end position="577"/>
    </location>
</feature>
<dbReference type="SMART" id="SM00240">
    <property type="entry name" value="FHA"/>
    <property type="match status" value="1"/>
</dbReference>
<dbReference type="STRING" id="154538.A0A1M2VV25"/>
<dbReference type="SUPFAM" id="SSF56112">
    <property type="entry name" value="Protein kinase-like (PK-like)"/>
    <property type="match status" value="1"/>
</dbReference>
<dbReference type="PANTHER" id="PTHR24350">
    <property type="entry name" value="SERINE/THREONINE-PROTEIN KINASE IAL-RELATED"/>
    <property type="match status" value="1"/>
</dbReference>
<dbReference type="Gene3D" id="2.60.200.20">
    <property type="match status" value="1"/>
</dbReference>
<keyword evidence="3" id="KW-0808">Transferase</keyword>
<dbReference type="SUPFAM" id="SSF49879">
    <property type="entry name" value="SMAD/FHA domain"/>
    <property type="match status" value="1"/>
</dbReference>
<dbReference type="PROSITE" id="PS00108">
    <property type="entry name" value="PROTEIN_KINASE_ST"/>
    <property type="match status" value="1"/>
</dbReference>
<feature type="cross-link" description="Glycyl lysine isopeptide (Lys-Gly) (interchain with G-Cter in SUMO2)" evidence="9">
    <location>
        <position position="310"/>
    </location>
</feature>
<evidence type="ECO:0000256" key="4">
    <source>
        <dbReference type="ARBA" id="ARBA00022741"/>
    </source>
</evidence>
<dbReference type="AlphaFoldDB" id="A0A1M2VV25"/>
<organism evidence="14 15">
    <name type="scientific">Trametes pubescens</name>
    <name type="common">White-rot fungus</name>
    <dbReference type="NCBI Taxonomy" id="154538"/>
    <lineage>
        <taxon>Eukaryota</taxon>
        <taxon>Fungi</taxon>
        <taxon>Dikarya</taxon>
        <taxon>Basidiomycota</taxon>
        <taxon>Agaricomycotina</taxon>
        <taxon>Agaricomycetes</taxon>
        <taxon>Polyporales</taxon>
        <taxon>Polyporaceae</taxon>
        <taxon>Trametes</taxon>
    </lineage>
</organism>
<dbReference type="GO" id="GO:0005524">
    <property type="term" value="F:ATP binding"/>
    <property type="evidence" value="ECO:0007669"/>
    <property type="project" value="UniProtKB-UniRule"/>
</dbReference>
<evidence type="ECO:0000256" key="5">
    <source>
        <dbReference type="ARBA" id="ARBA00022777"/>
    </source>
</evidence>
<feature type="domain" description="Protein kinase" evidence="13">
    <location>
        <begin position="173"/>
        <end position="446"/>
    </location>
</feature>
<evidence type="ECO:0000256" key="9">
    <source>
        <dbReference type="PIRSR" id="PIRSR630616-3"/>
    </source>
</evidence>
<sequence length="672" mass="74031">MQAEDQNMPDAMITDENGTVETQQQTQSTQEASQPDYIVDVHLWGFLIPCSSNLRRIDFQKIKPKYMIGRNAEQTKNDIILPGMKISNFHCAIEWDGDETIRSAVKVTDLSSNGTYINGEKIGKGHFKVLRDGNEIAFGTCVPQPANGGLEDYRFVYRHLASGPPSRGLHMYYDLMHELGKGSFATVMKALHKQEGKWYAVKMIQANKLRKGLSNATLNGINSDDKSNNFAREINILERLTHPNICQLKEVFFERYSINLVLEWVPGGDLLDYILKRDGLGEPEAQHLTYQMCDALAYVHGQGIAHRDLKPENVLLTDDQPPMVKVADFGLAKVVDSMTMLRTMCGTPVYLAPEVVNQAPNEGYDQVVDSWSVGVIVFSMLTMSTPFGEEDTSADVQARVASREVQWGLLQQFGVSKNGVDFIRRLLEYDPSQRMTLSDARRHPWLIRESDLHQDTEYHRRTASPEPQLAVDASMRSIASDGMALDPQDGALVLGAANGHDSGTPSLASQGSQESNGTASRSMLTRQPSRLQRRADVISHANEVGQALPGPSQEMQRRAIAEDEEEAGPSRTNKRKVAFDAPLTPMEDGYEEGDDVSLIPKPRRARLANVPGKKVARGGKKAAATARVPPKTTKKTRANDEAAAPSPAPRRSTRVAGGASASPRKAAAGRRG</sequence>
<feature type="binding site" evidence="8">
    <location>
        <begin position="312"/>
        <end position="313"/>
    </location>
    <ligand>
        <name>ATP</name>
        <dbReference type="ChEBI" id="CHEBI:30616"/>
    </ligand>
</feature>
<evidence type="ECO:0000256" key="10">
    <source>
        <dbReference type="PROSITE-ProRule" id="PRU10141"/>
    </source>
</evidence>
<dbReference type="EMBL" id="MNAD01000643">
    <property type="protein sequence ID" value="OJT11418.1"/>
    <property type="molecule type" value="Genomic_DNA"/>
</dbReference>
<dbReference type="Proteomes" id="UP000184267">
    <property type="component" value="Unassembled WGS sequence"/>
</dbReference>
<comment type="similarity">
    <text evidence="1">Belongs to the protein kinase superfamily. CAMK Ser/Thr protein kinase family. CHEK2 subfamily.</text>
</comment>
<feature type="active site" description="Proton acceptor" evidence="7">
    <location>
        <position position="308"/>
    </location>
</feature>
<evidence type="ECO:0000256" key="11">
    <source>
        <dbReference type="SAM" id="MobiDB-lite"/>
    </source>
</evidence>
<keyword evidence="4 8" id="KW-0547">Nucleotide-binding</keyword>
<dbReference type="InterPro" id="IPR011009">
    <property type="entry name" value="Kinase-like_dom_sf"/>
</dbReference>
<keyword evidence="5" id="KW-0418">Kinase</keyword>
<dbReference type="InterPro" id="IPR017441">
    <property type="entry name" value="Protein_kinase_ATP_BS"/>
</dbReference>
<evidence type="ECO:0000256" key="3">
    <source>
        <dbReference type="ARBA" id="ARBA00022679"/>
    </source>
</evidence>
<dbReference type="InterPro" id="IPR008984">
    <property type="entry name" value="SMAD_FHA_dom_sf"/>
</dbReference>
<reference evidence="14 15" key="1">
    <citation type="submission" date="2016-10" db="EMBL/GenBank/DDBJ databases">
        <title>Genome sequence of the basidiomycete white-rot fungus Trametes pubescens.</title>
        <authorList>
            <person name="Makela M.R."/>
            <person name="Granchi Z."/>
            <person name="Peng M."/>
            <person name="De Vries R.P."/>
            <person name="Grigoriev I."/>
            <person name="Riley R."/>
            <person name="Hilden K."/>
        </authorList>
    </citation>
    <scope>NUCLEOTIDE SEQUENCE [LARGE SCALE GENOMIC DNA]</scope>
    <source>
        <strain evidence="14 15">FBCC735</strain>
    </source>
</reference>
<keyword evidence="15" id="KW-1185">Reference proteome</keyword>
<feature type="compositionally biased region" description="Polar residues" evidence="11">
    <location>
        <begin position="501"/>
        <end position="530"/>
    </location>
</feature>
<dbReference type="InterPro" id="IPR000253">
    <property type="entry name" value="FHA_dom"/>
</dbReference>
<dbReference type="InterPro" id="IPR008271">
    <property type="entry name" value="Ser/Thr_kinase_AS"/>
</dbReference>
<dbReference type="CDD" id="cd00060">
    <property type="entry name" value="FHA"/>
    <property type="match status" value="1"/>
</dbReference>
<dbReference type="OrthoDB" id="10252171at2759"/>
<evidence type="ECO:0000256" key="1">
    <source>
        <dbReference type="ARBA" id="ARBA00005575"/>
    </source>
</evidence>
<evidence type="ECO:0000259" key="13">
    <source>
        <dbReference type="PROSITE" id="PS50011"/>
    </source>
</evidence>
<dbReference type="InterPro" id="IPR000719">
    <property type="entry name" value="Prot_kinase_dom"/>
</dbReference>
<evidence type="ECO:0008006" key="16">
    <source>
        <dbReference type="Google" id="ProtNLM"/>
    </source>
</evidence>
<feature type="domain" description="FHA" evidence="12">
    <location>
        <begin position="66"/>
        <end position="122"/>
    </location>
</feature>
<keyword evidence="2" id="KW-0723">Serine/threonine-protein kinase</keyword>
<dbReference type="GO" id="GO:0004674">
    <property type="term" value="F:protein serine/threonine kinase activity"/>
    <property type="evidence" value="ECO:0007669"/>
    <property type="project" value="UniProtKB-KW"/>
</dbReference>
<evidence type="ECO:0000256" key="8">
    <source>
        <dbReference type="PIRSR" id="PIRSR630616-2"/>
    </source>
</evidence>
<dbReference type="Pfam" id="PF00069">
    <property type="entry name" value="Pkinase"/>
    <property type="match status" value="1"/>
</dbReference>
<evidence type="ECO:0000256" key="7">
    <source>
        <dbReference type="PIRSR" id="PIRSR630616-1"/>
    </source>
</evidence>
<evidence type="ECO:0000256" key="2">
    <source>
        <dbReference type="ARBA" id="ARBA00022527"/>
    </source>
</evidence>
<accession>A0A1M2VV25</accession>
<feature type="compositionally biased region" description="Low complexity" evidence="11">
    <location>
        <begin position="21"/>
        <end position="33"/>
    </location>
</feature>
<dbReference type="SMART" id="SM00220">
    <property type="entry name" value="S_TKc"/>
    <property type="match status" value="1"/>
</dbReference>
<evidence type="ECO:0000259" key="12">
    <source>
        <dbReference type="PROSITE" id="PS50006"/>
    </source>
</evidence>
<feature type="binding site" evidence="8">
    <location>
        <position position="328"/>
    </location>
    <ligand>
        <name>ATP</name>
        <dbReference type="ChEBI" id="CHEBI:30616"/>
    </ligand>
</feature>
<feature type="region of interest" description="Disordered" evidence="11">
    <location>
        <begin position="1"/>
        <end position="33"/>
    </location>
</feature>
<dbReference type="OMA" id="FVHDNSF"/>
<name>A0A1M2VV25_TRAPU</name>
<protein>
    <recommendedName>
        <fullName evidence="16">Serine/threonine-protein kinase fhkC</fullName>
    </recommendedName>
</protein>
<gene>
    <name evidence="14" type="ORF">TRAPUB_12062</name>
</gene>
<feature type="binding site" evidence="8 10">
    <location>
        <position position="202"/>
    </location>
    <ligand>
        <name>ATP</name>
        <dbReference type="ChEBI" id="CHEBI:30616"/>
    </ligand>
</feature>
<dbReference type="PROSITE" id="PS50006">
    <property type="entry name" value="FHA_DOMAIN"/>
    <property type="match status" value="1"/>
</dbReference>
<dbReference type="Pfam" id="PF00498">
    <property type="entry name" value="FHA"/>
    <property type="match status" value="1"/>
</dbReference>
<evidence type="ECO:0000256" key="6">
    <source>
        <dbReference type="ARBA" id="ARBA00022840"/>
    </source>
</evidence>
<evidence type="ECO:0000313" key="14">
    <source>
        <dbReference type="EMBL" id="OJT11418.1"/>
    </source>
</evidence>
<dbReference type="PROSITE" id="PS00107">
    <property type="entry name" value="PROTEIN_KINASE_ATP"/>
    <property type="match status" value="1"/>
</dbReference>
<feature type="region of interest" description="Disordered" evidence="11">
    <location>
        <begin position="608"/>
        <end position="672"/>
    </location>
</feature>
<proteinExistence type="inferred from homology"/>